<name>A0A3M7Q4U0_BRAPC</name>
<proteinExistence type="predicted"/>
<reference evidence="1 2" key="1">
    <citation type="journal article" date="2018" name="Sci. Rep.">
        <title>Genomic signatures of local adaptation to the degree of environmental predictability in rotifers.</title>
        <authorList>
            <person name="Franch-Gras L."/>
            <person name="Hahn C."/>
            <person name="Garcia-Roger E.M."/>
            <person name="Carmona M.J."/>
            <person name="Serra M."/>
            <person name="Gomez A."/>
        </authorList>
    </citation>
    <scope>NUCLEOTIDE SEQUENCE [LARGE SCALE GENOMIC DNA]</scope>
    <source>
        <strain evidence="1">HYR1</strain>
    </source>
</reference>
<dbReference type="Proteomes" id="UP000276133">
    <property type="component" value="Unassembled WGS sequence"/>
</dbReference>
<protein>
    <submittedName>
        <fullName evidence="1">Uncharacterized protein</fullName>
    </submittedName>
</protein>
<evidence type="ECO:0000313" key="1">
    <source>
        <dbReference type="EMBL" id="RNA06021.1"/>
    </source>
</evidence>
<dbReference type="EMBL" id="REGN01007519">
    <property type="protein sequence ID" value="RNA06021.1"/>
    <property type="molecule type" value="Genomic_DNA"/>
</dbReference>
<dbReference type="AlphaFoldDB" id="A0A3M7Q4U0"/>
<keyword evidence="2" id="KW-1185">Reference proteome</keyword>
<accession>A0A3M7Q4U0</accession>
<evidence type="ECO:0000313" key="2">
    <source>
        <dbReference type="Proteomes" id="UP000276133"/>
    </source>
</evidence>
<sequence>MFPILFGHPPTFIELLKNDVNQKDDGLKQRLHLCAPKPSVLNANEIIDAEKPECCNKRDEY</sequence>
<organism evidence="1 2">
    <name type="scientific">Brachionus plicatilis</name>
    <name type="common">Marine rotifer</name>
    <name type="synonym">Brachionus muelleri</name>
    <dbReference type="NCBI Taxonomy" id="10195"/>
    <lineage>
        <taxon>Eukaryota</taxon>
        <taxon>Metazoa</taxon>
        <taxon>Spiralia</taxon>
        <taxon>Gnathifera</taxon>
        <taxon>Rotifera</taxon>
        <taxon>Eurotatoria</taxon>
        <taxon>Monogononta</taxon>
        <taxon>Pseudotrocha</taxon>
        <taxon>Ploima</taxon>
        <taxon>Brachionidae</taxon>
        <taxon>Brachionus</taxon>
    </lineage>
</organism>
<comment type="caution">
    <text evidence="1">The sequence shown here is derived from an EMBL/GenBank/DDBJ whole genome shotgun (WGS) entry which is preliminary data.</text>
</comment>
<gene>
    <name evidence="1" type="ORF">BpHYR1_048663</name>
</gene>